<dbReference type="AlphaFoldDB" id="A0ABD7TUS8"/>
<protein>
    <submittedName>
        <fullName evidence="1">Kinase-associated lipoprotein B</fullName>
    </submittedName>
</protein>
<keyword evidence="1" id="KW-0808">Transferase</keyword>
<dbReference type="GO" id="GO:0016301">
    <property type="term" value="F:kinase activity"/>
    <property type="evidence" value="ECO:0007669"/>
    <property type="project" value="UniProtKB-KW"/>
</dbReference>
<dbReference type="InterPro" id="IPR014916">
    <property type="entry name" value="KapB"/>
</dbReference>
<name>A0ABD7TUS8_9STAP</name>
<dbReference type="SMART" id="SM01298">
    <property type="entry name" value="KapB"/>
    <property type="match status" value="1"/>
</dbReference>
<dbReference type="Proteomes" id="UP001065705">
    <property type="component" value="Chromosome"/>
</dbReference>
<reference evidence="1" key="1">
    <citation type="submission" date="2022-03" db="EMBL/GenBank/DDBJ databases">
        <title>Comparative Genomics of East African Camel-Associated Staphylococcaceae spp.: Diversity and Inheritance of Traits Involved in Host-Pathogen Interactions.</title>
        <authorList>
            <person name="Akarsu H."/>
            <person name="Liljander A."/>
            <person name="Younan M."/>
            <person name="Brodard I."/>
            <person name="Glucks I."/>
            <person name="Labroussaa F."/>
            <person name="Overesch G."/>
            <person name="Kuhnert P."/>
            <person name="Perreten V."/>
            <person name="Drexler J.F."/>
            <person name="Corman V.M."/>
            <person name="Falquet L."/>
            <person name="Jores J."/>
        </authorList>
    </citation>
    <scope>NUCLEOTIDE SEQUENCE</scope>
    <source>
        <strain evidence="1">IVB6197</strain>
    </source>
</reference>
<organism evidence="1 2">
    <name type="scientific">Staphylococcus agnetis</name>
    <dbReference type="NCBI Taxonomy" id="985762"/>
    <lineage>
        <taxon>Bacteria</taxon>
        <taxon>Bacillati</taxon>
        <taxon>Bacillota</taxon>
        <taxon>Bacilli</taxon>
        <taxon>Bacillales</taxon>
        <taxon>Staphylococcaceae</taxon>
        <taxon>Staphylococcus</taxon>
    </lineage>
</organism>
<keyword evidence="1" id="KW-0418">Kinase</keyword>
<keyword evidence="1" id="KW-0449">Lipoprotein</keyword>
<accession>A0ABD7TUS8</accession>
<evidence type="ECO:0000313" key="2">
    <source>
        <dbReference type="Proteomes" id="UP001065705"/>
    </source>
</evidence>
<dbReference type="SUPFAM" id="SSF141251">
    <property type="entry name" value="Kinase-associated protein B-like"/>
    <property type="match status" value="1"/>
</dbReference>
<dbReference type="RefSeq" id="WP_262626227.1">
    <property type="nucleotide sequence ID" value="NZ_CP094809.1"/>
</dbReference>
<sequence>MRYRFAHKSGVYGVEIVETTEDQILVKVMQVIKHPKQGDLHAPNEAEGVFFHERKALSLYEKRYTTQSKLKPFDVDVMPYVESLQHAVAQLESKLKSTDTLYNQKSMMCLKALKKDYERQYKMKFD</sequence>
<evidence type="ECO:0000313" key="1">
    <source>
        <dbReference type="EMBL" id="UXU56727.1"/>
    </source>
</evidence>
<proteinExistence type="predicted"/>
<dbReference type="Pfam" id="PF08810">
    <property type="entry name" value="KapB"/>
    <property type="match status" value="1"/>
</dbReference>
<dbReference type="EMBL" id="CP094809">
    <property type="protein sequence ID" value="UXU56727.1"/>
    <property type="molecule type" value="Genomic_DNA"/>
</dbReference>
<gene>
    <name evidence="1" type="ORF">MUA95_09160</name>
</gene>
<dbReference type="InterPro" id="IPR038080">
    <property type="entry name" value="KapB_sf"/>
</dbReference>
<dbReference type="Gene3D" id="2.30.30.430">
    <property type="entry name" value="Kinase associated protein B domain"/>
    <property type="match status" value="1"/>
</dbReference>